<name>A0A921ZJ67_MANSE</name>
<feature type="coiled-coil region" evidence="4">
    <location>
        <begin position="140"/>
        <end position="195"/>
    </location>
</feature>
<sequence length="355" mass="40235">MSLTWGCCSTEKGPGEEHIICTGCKKVYHFSCLLLPVCKDNKLLRSWKCPQCSENTPKSTRRDSTPTRNTNINRGSKKPTLTSLPEVPPVTSEEVHKIVQNVVRSEFNSMIQQLNETIISLLNKEMQPIKNEIKDISEFMNFMNARLDDIEKEHEAARKLKNEVLEENSCLKRAVADLSARCTTLEQRLNTTEQHLRANNLEIQCVPEGRNENLNSIVKQLCTVVDCRLKDSEITRCTRVAKINTESNRPRSIVVQFASQSSRDQLRASVIKYNKANPSNKLNSSDIGFSCKKTPIYVAEHLSPANKALHAAVRTKAKEKGFKHVWVRGGKIFVRKDDESAYIIIHNMESIGKIK</sequence>
<dbReference type="SUPFAM" id="SSF57903">
    <property type="entry name" value="FYVE/PHD zinc finger"/>
    <property type="match status" value="1"/>
</dbReference>
<dbReference type="Gene3D" id="3.30.40.10">
    <property type="entry name" value="Zinc/RING finger domain, C3HC4 (zinc finger)"/>
    <property type="match status" value="1"/>
</dbReference>
<dbReference type="GO" id="GO:0008270">
    <property type="term" value="F:zinc ion binding"/>
    <property type="evidence" value="ECO:0007669"/>
    <property type="project" value="UniProtKB-KW"/>
</dbReference>
<evidence type="ECO:0000256" key="1">
    <source>
        <dbReference type="ARBA" id="ARBA00022723"/>
    </source>
</evidence>
<evidence type="ECO:0000256" key="2">
    <source>
        <dbReference type="ARBA" id="ARBA00022771"/>
    </source>
</evidence>
<evidence type="ECO:0000256" key="3">
    <source>
        <dbReference type="ARBA" id="ARBA00022833"/>
    </source>
</evidence>
<evidence type="ECO:0000256" key="5">
    <source>
        <dbReference type="SAM" id="MobiDB-lite"/>
    </source>
</evidence>
<dbReference type="InterPro" id="IPR011011">
    <property type="entry name" value="Znf_FYVE_PHD"/>
</dbReference>
<dbReference type="Pfam" id="PF00628">
    <property type="entry name" value="PHD"/>
    <property type="match status" value="1"/>
</dbReference>
<organism evidence="8 9">
    <name type="scientific">Manduca sexta</name>
    <name type="common">Tobacco hawkmoth</name>
    <name type="synonym">Tobacco hornworm</name>
    <dbReference type="NCBI Taxonomy" id="7130"/>
    <lineage>
        <taxon>Eukaryota</taxon>
        <taxon>Metazoa</taxon>
        <taxon>Ecdysozoa</taxon>
        <taxon>Arthropoda</taxon>
        <taxon>Hexapoda</taxon>
        <taxon>Insecta</taxon>
        <taxon>Pterygota</taxon>
        <taxon>Neoptera</taxon>
        <taxon>Endopterygota</taxon>
        <taxon>Lepidoptera</taxon>
        <taxon>Glossata</taxon>
        <taxon>Ditrysia</taxon>
        <taxon>Bombycoidea</taxon>
        <taxon>Sphingidae</taxon>
        <taxon>Sphinginae</taxon>
        <taxon>Sphingini</taxon>
        <taxon>Manduca</taxon>
    </lineage>
</organism>
<reference evidence="8" key="2">
    <citation type="submission" date="2020-12" db="EMBL/GenBank/DDBJ databases">
        <authorList>
            <person name="Kanost M."/>
        </authorList>
    </citation>
    <scope>NUCLEOTIDE SEQUENCE</scope>
</reference>
<keyword evidence="1" id="KW-0479">Metal-binding</keyword>
<dbReference type="Gene3D" id="3.30.70.1820">
    <property type="entry name" value="L1 transposable element, RRM domain"/>
    <property type="match status" value="1"/>
</dbReference>
<accession>A0A921ZJ67</accession>
<dbReference type="AlphaFoldDB" id="A0A921ZJ67"/>
<keyword evidence="3" id="KW-0862">Zinc</keyword>
<dbReference type="InterPro" id="IPR019787">
    <property type="entry name" value="Znf_PHD-finger"/>
</dbReference>
<feature type="compositionally biased region" description="Polar residues" evidence="5">
    <location>
        <begin position="66"/>
        <end position="83"/>
    </location>
</feature>
<keyword evidence="2" id="KW-0863">Zinc-finger</keyword>
<evidence type="ECO:0000313" key="8">
    <source>
        <dbReference type="EMBL" id="KAG6458453.1"/>
    </source>
</evidence>
<evidence type="ECO:0000313" key="9">
    <source>
        <dbReference type="Proteomes" id="UP000791440"/>
    </source>
</evidence>
<dbReference type="PANTHER" id="PTHR11505">
    <property type="entry name" value="L1 TRANSPOSABLE ELEMENT-RELATED"/>
    <property type="match status" value="1"/>
</dbReference>
<dbReference type="Proteomes" id="UP000791440">
    <property type="component" value="Unassembled WGS sequence"/>
</dbReference>
<keyword evidence="4" id="KW-0175">Coiled coil</keyword>
<keyword evidence="9" id="KW-1185">Reference proteome</keyword>
<dbReference type="InterPro" id="IPR004244">
    <property type="entry name" value="Transposase_22"/>
</dbReference>
<feature type="domain" description="PHD-type" evidence="6">
    <location>
        <begin position="7"/>
        <end position="52"/>
    </location>
</feature>
<feature type="region of interest" description="Disordered" evidence="5">
    <location>
        <begin position="52"/>
        <end position="90"/>
    </location>
</feature>
<evidence type="ECO:0000259" key="6">
    <source>
        <dbReference type="Pfam" id="PF00628"/>
    </source>
</evidence>
<dbReference type="Pfam" id="PF25298">
    <property type="entry name" value="Baculo_FP_2nd"/>
    <property type="match status" value="1"/>
</dbReference>
<gene>
    <name evidence="8" type="ORF">O3G_MSEX010873</name>
</gene>
<feature type="domain" description="FP protein C-terminal" evidence="7">
    <location>
        <begin position="303"/>
        <end position="355"/>
    </location>
</feature>
<evidence type="ECO:0000256" key="4">
    <source>
        <dbReference type="SAM" id="Coils"/>
    </source>
</evidence>
<evidence type="ECO:0008006" key="10">
    <source>
        <dbReference type="Google" id="ProtNLM"/>
    </source>
</evidence>
<reference evidence="8" key="1">
    <citation type="journal article" date="2016" name="Insect Biochem. Mol. Biol.">
        <title>Multifaceted biological insights from a draft genome sequence of the tobacco hornworm moth, Manduca sexta.</title>
        <authorList>
            <person name="Kanost M.R."/>
            <person name="Arrese E.L."/>
            <person name="Cao X."/>
            <person name="Chen Y.R."/>
            <person name="Chellapilla S."/>
            <person name="Goldsmith M.R."/>
            <person name="Grosse-Wilde E."/>
            <person name="Heckel D.G."/>
            <person name="Herndon N."/>
            <person name="Jiang H."/>
            <person name="Papanicolaou A."/>
            <person name="Qu J."/>
            <person name="Soulages J.L."/>
            <person name="Vogel H."/>
            <person name="Walters J."/>
            <person name="Waterhouse R.M."/>
            <person name="Ahn S.J."/>
            <person name="Almeida F.C."/>
            <person name="An C."/>
            <person name="Aqrawi P."/>
            <person name="Bretschneider A."/>
            <person name="Bryant W.B."/>
            <person name="Bucks S."/>
            <person name="Chao H."/>
            <person name="Chevignon G."/>
            <person name="Christen J.M."/>
            <person name="Clarke D.F."/>
            <person name="Dittmer N.T."/>
            <person name="Ferguson L.C.F."/>
            <person name="Garavelou S."/>
            <person name="Gordon K.H.J."/>
            <person name="Gunaratna R.T."/>
            <person name="Han Y."/>
            <person name="Hauser F."/>
            <person name="He Y."/>
            <person name="Heidel-Fischer H."/>
            <person name="Hirsh A."/>
            <person name="Hu Y."/>
            <person name="Jiang H."/>
            <person name="Kalra D."/>
            <person name="Klinner C."/>
            <person name="Konig C."/>
            <person name="Kovar C."/>
            <person name="Kroll A.R."/>
            <person name="Kuwar S.S."/>
            <person name="Lee S.L."/>
            <person name="Lehman R."/>
            <person name="Li K."/>
            <person name="Li Z."/>
            <person name="Liang H."/>
            <person name="Lovelace S."/>
            <person name="Lu Z."/>
            <person name="Mansfield J.H."/>
            <person name="McCulloch K.J."/>
            <person name="Mathew T."/>
            <person name="Morton B."/>
            <person name="Muzny D.M."/>
            <person name="Neunemann D."/>
            <person name="Ongeri F."/>
            <person name="Pauchet Y."/>
            <person name="Pu L.L."/>
            <person name="Pyrousis I."/>
            <person name="Rao X.J."/>
            <person name="Redding A."/>
            <person name="Roesel C."/>
            <person name="Sanchez-Gracia A."/>
            <person name="Schaack S."/>
            <person name="Shukla A."/>
            <person name="Tetreau G."/>
            <person name="Wang Y."/>
            <person name="Xiong G.H."/>
            <person name="Traut W."/>
            <person name="Walsh T.K."/>
            <person name="Worley K.C."/>
            <person name="Wu D."/>
            <person name="Wu W."/>
            <person name="Wu Y.Q."/>
            <person name="Zhang X."/>
            <person name="Zou Z."/>
            <person name="Zucker H."/>
            <person name="Briscoe A.D."/>
            <person name="Burmester T."/>
            <person name="Clem R.J."/>
            <person name="Feyereisen R."/>
            <person name="Grimmelikhuijzen C.J.P."/>
            <person name="Hamodrakas S.J."/>
            <person name="Hansson B.S."/>
            <person name="Huguet E."/>
            <person name="Jermiin L.S."/>
            <person name="Lan Q."/>
            <person name="Lehman H.K."/>
            <person name="Lorenzen M."/>
            <person name="Merzendorfer H."/>
            <person name="Michalopoulos I."/>
            <person name="Morton D.B."/>
            <person name="Muthukrishnan S."/>
            <person name="Oakeshott J.G."/>
            <person name="Palmer W."/>
            <person name="Park Y."/>
            <person name="Passarelli A.L."/>
            <person name="Rozas J."/>
            <person name="Schwartz L.M."/>
            <person name="Smith W."/>
            <person name="Southgate A."/>
            <person name="Vilcinskas A."/>
            <person name="Vogt R."/>
            <person name="Wang P."/>
            <person name="Werren J."/>
            <person name="Yu X.Q."/>
            <person name="Zhou J.J."/>
            <person name="Brown S.J."/>
            <person name="Scherer S.E."/>
            <person name="Richards S."/>
            <person name="Blissard G.W."/>
        </authorList>
    </citation>
    <scope>NUCLEOTIDE SEQUENCE</scope>
</reference>
<proteinExistence type="predicted"/>
<comment type="caution">
    <text evidence="8">The sequence shown here is derived from an EMBL/GenBank/DDBJ whole genome shotgun (WGS) entry which is preliminary data.</text>
</comment>
<protein>
    <recommendedName>
        <fullName evidence="10">PHD-type domain-containing protein</fullName>
    </recommendedName>
</protein>
<dbReference type="InterPro" id="IPR013083">
    <property type="entry name" value="Znf_RING/FYVE/PHD"/>
</dbReference>
<dbReference type="EMBL" id="JH668584">
    <property type="protein sequence ID" value="KAG6458453.1"/>
    <property type="molecule type" value="Genomic_DNA"/>
</dbReference>
<dbReference type="InterPro" id="IPR057251">
    <property type="entry name" value="FP_C"/>
</dbReference>
<evidence type="ECO:0000259" key="7">
    <source>
        <dbReference type="Pfam" id="PF25298"/>
    </source>
</evidence>